<name>A0A2P5KC20_9BURK</name>
<comment type="catalytic activity">
    <reaction evidence="1">
        <text>a 1,2-diacyl-sn-glycero-3-phosphocholine + H2O = a 1,2-diacyl-sn-glycero-3-phosphate + choline + H(+)</text>
        <dbReference type="Rhea" id="RHEA:14445"/>
        <dbReference type="ChEBI" id="CHEBI:15354"/>
        <dbReference type="ChEBI" id="CHEBI:15377"/>
        <dbReference type="ChEBI" id="CHEBI:15378"/>
        <dbReference type="ChEBI" id="CHEBI:57643"/>
        <dbReference type="ChEBI" id="CHEBI:58608"/>
        <dbReference type="EC" id="3.1.4.4"/>
    </reaction>
</comment>
<dbReference type="PANTHER" id="PTHR43856:SF1">
    <property type="entry name" value="MITOCHONDRIAL CARDIOLIPIN HYDROLASE"/>
    <property type="match status" value="1"/>
</dbReference>
<dbReference type="PANTHER" id="PTHR43856">
    <property type="entry name" value="CARDIOLIPIN HYDROLASE"/>
    <property type="match status" value="1"/>
</dbReference>
<organism evidence="8 9">
    <name type="scientific">Mycetohabitans endofungorum</name>
    <dbReference type="NCBI Taxonomy" id="417203"/>
    <lineage>
        <taxon>Bacteria</taxon>
        <taxon>Pseudomonadati</taxon>
        <taxon>Pseudomonadota</taxon>
        <taxon>Betaproteobacteria</taxon>
        <taxon>Burkholderiales</taxon>
        <taxon>Burkholderiaceae</taxon>
        <taxon>Mycetohabitans</taxon>
    </lineage>
</organism>
<dbReference type="EC" id="3.1.4.4" evidence="3"/>
<evidence type="ECO:0000256" key="4">
    <source>
        <dbReference type="ARBA" id="ARBA00022801"/>
    </source>
</evidence>
<evidence type="ECO:0000256" key="6">
    <source>
        <dbReference type="ARBA" id="ARBA00023098"/>
    </source>
</evidence>
<proteinExistence type="inferred from homology"/>
<dbReference type="Gene3D" id="3.30.870.10">
    <property type="entry name" value="Endonuclease Chain A"/>
    <property type="match status" value="1"/>
</dbReference>
<dbReference type="SUPFAM" id="SSF56024">
    <property type="entry name" value="Phospholipase D/nuclease"/>
    <property type="match status" value="1"/>
</dbReference>
<keyword evidence="6" id="KW-0443">Lipid metabolism</keyword>
<protein>
    <recommendedName>
        <fullName evidence="3">phospholipase D</fullName>
        <ecNumber evidence="3">3.1.4.4</ecNumber>
    </recommendedName>
</protein>
<dbReference type="RefSeq" id="WP_370641759.1">
    <property type="nucleotide sequence ID" value="NZ_CP062178.1"/>
</dbReference>
<dbReference type="GO" id="GO:0006793">
    <property type="term" value="P:phosphorus metabolic process"/>
    <property type="evidence" value="ECO:0007669"/>
    <property type="project" value="UniProtKB-ARBA"/>
</dbReference>
<comment type="similarity">
    <text evidence="2">Belongs to the phospholipase D family.</text>
</comment>
<dbReference type="PROSITE" id="PS50035">
    <property type="entry name" value="PLD"/>
    <property type="match status" value="1"/>
</dbReference>
<dbReference type="GO" id="GO:0004630">
    <property type="term" value="F:phospholipase D activity"/>
    <property type="evidence" value="ECO:0007669"/>
    <property type="project" value="UniProtKB-EC"/>
</dbReference>
<keyword evidence="9" id="KW-1185">Reference proteome</keyword>
<sequence>MDRQSFVVGLSRTGMRKEVLVGRYIAIDIRLKSPPMKVLIHCLVALACAPTLAEAAPLRIQNATVDTYFSPDGGAGAAAAALIDGAKRRVWLAGYSFTSPDIAKALRNARVRGVQVRVVLDKSNETGKYSGATYLANAGIDVRIDSRYPIMHHKFIVVDDVVAFGSMNFTRAGDRKNAENFNVFRGAPALASAYAAEFDRLYAESAPYRR</sequence>
<gene>
    <name evidence="8" type="ORF">B0O95_104202</name>
</gene>
<dbReference type="EMBL" id="PRDW01000004">
    <property type="protein sequence ID" value="PPB84249.1"/>
    <property type="molecule type" value="Genomic_DNA"/>
</dbReference>
<dbReference type="InterPro" id="IPR001736">
    <property type="entry name" value="PLipase_D/transphosphatidylase"/>
</dbReference>
<evidence type="ECO:0000259" key="7">
    <source>
        <dbReference type="PROSITE" id="PS50035"/>
    </source>
</evidence>
<evidence type="ECO:0000313" key="8">
    <source>
        <dbReference type="EMBL" id="PPB84249.1"/>
    </source>
</evidence>
<feature type="domain" description="PLD phosphodiesterase" evidence="7">
    <location>
        <begin position="147"/>
        <end position="173"/>
    </location>
</feature>
<evidence type="ECO:0000256" key="2">
    <source>
        <dbReference type="ARBA" id="ARBA00008664"/>
    </source>
</evidence>
<evidence type="ECO:0000313" key="9">
    <source>
        <dbReference type="Proteomes" id="UP000243096"/>
    </source>
</evidence>
<evidence type="ECO:0000256" key="3">
    <source>
        <dbReference type="ARBA" id="ARBA00012027"/>
    </source>
</evidence>
<evidence type="ECO:0000256" key="1">
    <source>
        <dbReference type="ARBA" id="ARBA00000798"/>
    </source>
</evidence>
<keyword evidence="4" id="KW-0378">Hydrolase</keyword>
<dbReference type="Proteomes" id="UP000243096">
    <property type="component" value="Unassembled WGS sequence"/>
</dbReference>
<accession>A0A2P5KC20</accession>
<dbReference type="AlphaFoldDB" id="A0A2P5KC20"/>
<dbReference type="GO" id="GO:0016891">
    <property type="term" value="F:RNA endonuclease activity producing 5'-phosphomonoesters, hydrolytic mechanism"/>
    <property type="evidence" value="ECO:0007669"/>
    <property type="project" value="TreeGrafter"/>
</dbReference>
<keyword evidence="5" id="KW-0442">Lipid degradation</keyword>
<reference evidence="8 9" key="1">
    <citation type="submission" date="2018-01" db="EMBL/GenBank/DDBJ databases">
        <title>Genomic Encyclopedia of Type Strains, Phase III (KMG-III): the genomes of soil and plant-associated and newly described type strains.</title>
        <authorList>
            <person name="Whitman W."/>
        </authorList>
    </citation>
    <scope>NUCLEOTIDE SEQUENCE [LARGE SCALE GENOMIC DNA]</scope>
    <source>
        <strain evidence="8 9">HKI456</strain>
    </source>
</reference>
<dbReference type="Pfam" id="PF13091">
    <property type="entry name" value="PLDc_2"/>
    <property type="match status" value="1"/>
</dbReference>
<evidence type="ECO:0000256" key="5">
    <source>
        <dbReference type="ARBA" id="ARBA00022963"/>
    </source>
</evidence>
<comment type="caution">
    <text evidence="8">The sequence shown here is derived from an EMBL/GenBank/DDBJ whole genome shotgun (WGS) entry which is preliminary data.</text>
</comment>
<dbReference type="GO" id="GO:0016042">
    <property type="term" value="P:lipid catabolic process"/>
    <property type="evidence" value="ECO:0007669"/>
    <property type="project" value="UniProtKB-KW"/>
</dbReference>
<dbReference type="InterPro" id="IPR025202">
    <property type="entry name" value="PLD-like_dom"/>
</dbReference>
<dbReference type="InterPro" id="IPR051406">
    <property type="entry name" value="PLD_domain"/>
</dbReference>